<sequence length="298" mass="31886" precursor="true">MTFAARTTLALALFATCGATLPAQEPPTGAQPAEAQPAEAQPAEAQPTGVSRENLHVYLLIGQSNMAGRAPFTDAEAAAIPRCFLLNGEEEWVPAANPLNQYSSVRKQLGMQKMNPGYAFARTMLKDADEDVSLGLVVNAKGGSRIEEWARGTRFYTEAVRRARAARQTGTLKGVLWHQGEGNSGAPAGYAEKLTTLVENLRADLDAPDLPFVAGQIVGEEAINAEIARLPELVPHAAFASSEELTAFDRWHFDAPSMKRLGTRYAEAMLRVQQPPVDAASADAADGNAADGNADRER</sequence>
<dbReference type="InterPro" id="IPR005181">
    <property type="entry name" value="SASA"/>
</dbReference>
<dbReference type="RefSeq" id="WP_145357740.1">
    <property type="nucleotide sequence ID" value="NZ_CP036265.1"/>
</dbReference>
<feature type="region of interest" description="Disordered" evidence="2">
    <location>
        <begin position="276"/>
        <end position="298"/>
    </location>
</feature>
<dbReference type="EMBL" id="CP036265">
    <property type="protein sequence ID" value="QDT14889.1"/>
    <property type="molecule type" value="Genomic_DNA"/>
</dbReference>
<dbReference type="OrthoDB" id="9795554at2"/>
<protein>
    <submittedName>
        <fullName evidence="5">Carbohydrate acetyl esterase/feruloyl esterase</fullName>
    </submittedName>
</protein>
<evidence type="ECO:0000313" key="5">
    <source>
        <dbReference type="EMBL" id="QDT14889.1"/>
    </source>
</evidence>
<dbReference type="AlphaFoldDB" id="A0A517P678"/>
<dbReference type="GO" id="GO:0016788">
    <property type="term" value="F:hydrolase activity, acting on ester bonds"/>
    <property type="evidence" value="ECO:0007669"/>
    <property type="project" value="UniProtKB-ARBA"/>
</dbReference>
<accession>A0A517P678</accession>
<dbReference type="KEGG" id="acaf:CA12_09690"/>
<evidence type="ECO:0000259" key="4">
    <source>
        <dbReference type="Pfam" id="PF03629"/>
    </source>
</evidence>
<feature type="compositionally biased region" description="Low complexity" evidence="2">
    <location>
        <begin position="278"/>
        <end position="292"/>
    </location>
</feature>
<reference evidence="5 6" key="1">
    <citation type="submission" date="2019-02" db="EMBL/GenBank/DDBJ databases">
        <title>Deep-cultivation of Planctomycetes and their phenomic and genomic characterization uncovers novel biology.</title>
        <authorList>
            <person name="Wiegand S."/>
            <person name="Jogler M."/>
            <person name="Boedeker C."/>
            <person name="Pinto D."/>
            <person name="Vollmers J."/>
            <person name="Rivas-Marin E."/>
            <person name="Kohn T."/>
            <person name="Peeters S.H."/>
            <person name="Heuer A."/>
            <person name="Rast P."/>
            <person name="Oberbeckmann S."/>
            <person name="Bunk B."/>
            <person name="Jeske O."/>
            <person name="Meyerdierks A."/>
            <person name="Storesund J.E."/>
            <person name="Kallscheuer N."/>
            <person name="Luecker S."/>
            <person name="Lage O.M."/>
            <person name="Pohl T."/>
            <person name="Merkel B.J."/>
            <person name="Hornburger P."/>
            <person name="Mueller R.-W."/>
            <person name="Bruemmer F."/>
            <person name="Labrenz M."/>
            <person name="Spormann A.M."/>
            <person name="Op den Camp H."/>
            <person name="Overmann J."/>
            <person name="Amann R."/>
            <person name="Jetten M.S.M."/>
            <person name="Mascher T."/>
            <person name="Medema M.H."/>
            <person name="Devos D.P."/>
            <person name="Kaster A.-K."/>
            <person name="Ovreas L."/>
            <person name="Rohde M."/>
            <person name="Galperin M.Y."/>
            <person name="Jogler C."/>
        </authorList>
    </citation>
    <scope>NUCLEOTIDE SEQUENCE [LARGE SCALE GENOMIC DNA]</scope>
    <source>
        <strain evidence="5 6">CA12</strain>
    </source>
</reference>
<evidence type="ECO:0000313" key="6">
    <source>
        <dbReference type="Proteomes" id="UP000318741"/>
    </source>
</evidence>
<keyword evidence="1" id="KW-0378">Hydrolase</keyword>
<feature type="signal peptide" evidence="3">
    <location>
        <begin position="1"/>
        <end position="25"/>
    </location>
</feature>
<dbReference type="Gene3D" id="3.40.50.1110">
    <property type="entry name" value="SGNH hydrolase"/>
    <property type="match status" value="1"/>
</dbReference>
<dbReference type="PANTHER" id="PTHR31988:SF19">
    <property type="entry name" value="9-O-ACETYL-N-ACETYLNEURAMINIC ACID DEACETYLASE-RELATED"/>
    <property type="match status" value="1"/>
</dbReference>
<name>A0A517P678_9PLAN</name>
<evidence type="ECO:0000256" key="2">
    <source>
        <dbReference type="SAM" id="MobiDB-lite"/>
    </source>
</evidence>
<dbReference type="SUPFAM" id="SSF52266">
    <property type="entry name" value="SGNH hydrolase"/>
    <property type="match status" value="1"/>
</dbReference>
<proteinExistence type="predicted"/>
<dbReference type="Proteomes" id="UP000318741">
    <property type="component" value="Chromosome"/>
</dbReference>
<keyword evidence="3" id="KW-0732">Signal</keyword>
<dbReference type="InterPro" id="IPR036514">
    <property type="entry name" value="SGNH_hydro_sf"/>
</dbReference>
<organism evidence="5 6">
    <name type="scientific">Alienimonas californiensis</name>
    <dbReference type="NCBI Taxonomy" id="2527989"/>
    <lineage>
        <taxon>Bacteria</taxon>
        <taxon>Pseudomonadati</taxon>
        <taxon>Planctomycetota</taxon>
        <taxon>Planctomycetia</taxon>
        <taxon>Planctomycetales</taxon>
        <taxon>Planctomycetaceae</taxon>
        <taxon>Alienimonas</taxon>
    </lineage>
</organism>
<gene>
    <name evidence="5" type="primary">axe1-6A</name>
    <name evidence="5" type="ORF">CA12_09690</name>
</gene>
<feature type="chain" id="PRO_5022233138" evidence="3">
    <location>
        <begin position="26"/>
        <end position="298"/>
    </location>
</feature>
<evidence type="ECO:0000256" key="3">
    <source>
        <dbReference type="SAM" id="SignalP"/>
    </source>
</evidence>
<feature type="region of interest" description="Disordered" evidence="2">
    <location>
        <begin position="23"/>
        <end position="48"/>
    </location>
</feature>
<keyword evidence="6" id="KW-1185">Reference proteome</keyword>
<dbReference type="Pfam" id="PF03629">
    <property type="entry name" value="SASA"/>
    <property type="match status" value="1"/>
</dbReference>
<feature type="domain" description="Sialate O-acetylesterase" evidence="4">
    <location>
        <begin position="55"/>
        <end position="270"/>
    </location>
</feature>
<dbReference type="PANTHER" id="PTHR31988">
    <property type="entry name" value="ESTERASE, PUTATIVE (DUF303)-RELATED"/>
    <property type="match status" value="1"/>
</dbReference>
<evidence type="ECO:0000256" key="1">
    <source>
        <dbReference type="ARBA" id="ARBA00022801"/>
    </source>
</evidence>
<dbReference type="InterPro" id="IPR052940">
    <property type="entry name" value="Carb_Esterase_6"/>
</dbReference>